<proteinExistence type="predicted"/>
<dbReference type="Pfam" id="PF00059">
    <property type="entry name" value="Lectin_C"/>
    <property type="match status" value="1"/>
</dbReference>
<evidence type="ECO:0000259" key="1">
    <source>
        <dbReference type="PROSITE" id="PS50041"/>
    </source>
</evidence>
<dbReference type="PROSITE" id="PS50041">
    <property type="entry name" value="C_TYPE_LECTIN_2"/>
    <property type="match status" value="1"/>
</dbReference>
<dbReference type="EMBL" id="JAXCGZ010003903">
    <property type="protein sequence ID" value="KAK7082727.1"/>
    <property type="molecule type" value="Genomic_DNA"/>
</dbReference>
<protein>
    <recommendedName>
        <fullName evidence="1">C-type lectin domain-containing protein</fullName>
    </recommendedName>
</protein>
<organism evidence="2 3">
    <name type="scientific">Halocaridina rubra</name>
    <name type="common">Hawaiian red shrimp</name>
    <dbReference type="NCBI Taxonomy" id="373956"/>
    <lineage>
        <taxon>Eukaryota</taxon>
        <taxon>Metazoa</taxon>
        <taxon>Ecdysozoa</taxon>
        <taxon>Arthropoda</taxon>
        <taxon>Crustacea</taxon>
        <taxon>Multicrustacea</taxon>
        <taxon>Malacostraca</taxon>
        <taxon>Eumalacostraca</taxon>
        <taxon>Eucarida</taxon>
        <taxon>Decapoda</taxon>
        <taxon>Pleocyemata</taxon>
        <taxon>Caridea</taxon>
        <taxon>Atyoidea</taxon>
        <taxon>Atyidae</taxon>
        <taxon>Halocaridina</taxon>
    </lineage>
</organism>
<evidence type="ECO:0000313" key="3">
    <source>
        <dbReference type="Proteomes" id="UP001381693"/>
    </source>
</evidence>
<comment type="caution">
    <text evidence="2">The sequence shown here is derived from an EMBL/GenBank/DDBJ whole genome shotgun (WGS) entry which is preliminary data.</text>
</comment>
<evidence type="ECO:0000313" key="2">
    <source>
        <dbReference type="EMBL" id="KAK7082727.1"/>
    </source>
</evidence>
<feature type="domain" description="C-type lectin" evidence="1">
    <location>
        <begin position="97"/>
        <end position="198"/>
    </location>
</feature>
<reference evidence="2 3" key="1">
    <citation type="submission" date="2023-11" db="EMBL/GenBank/DDBJ databases">
        <title>Halocaridina rubra genome assembly.</title>
        <authorList>
            <person name="Smith C."/>
        </authorList>
    </citation>
    <scope>NUCLEOTIDE SEQUENCE [LARGE SCALE GENOMIC DNA]</scope>
    <source>
        <strain evidence="2">EP-1</strain>
        <tissue evidence="2">Whole</tissue>
    </source>
</reference>
<dbReference type="SUPFAM" id="SSF56436">
    <property type="entry name" value="C-type lectin-like"/>
    <property type="match status" value="1"/>
</dbReference>
<dbReference type="InterPro" id="IPR016187">
    <property type="entry name" value="CTDL_fold"/>
</dbReference>
<gene>
    <name evidence="2" type="ORF">SK128_022505</name>
</gene>
<dbReference type="CDD" id="cd00037">
    <property type="entry name" value="CLECT"/>
    <property type="match status" value="1"/>
</dbReference>
<sequence>MAYKHNKSCLWLFFSFINAFVLFVSYTYGKEILDVFPKYSLKDVNGDYLFNDPAGKECLCKARLMAKVTCQVATILKLPNGMPGCIPPFDYASRVGCIWLSGYFATYDSAVTACHNRDSELFIVDDANGLQNVWNHLTQHHGVYFGWEILVDVKGLMWRGGRPVASYEWMSGYPLQATNNNTCVYLVYPGVLNQVQCSDVNKGFLCRRILLL</sequence>
<dbReference type="InterPro" id="IPR016186">
    <property type="entry name" value="C-type_lectin-like/link_sf"/>
</dbReference>
<dbReference type="AlphaFoldDB" id="A0AAN8XG35"/>
<dbReference type="Proteomes" id="UP001381693">
    <property type="component" value="Unassembled WGS sequence"/>
</dbReference>
<accession>A0AAN8XG35</accession>
<dbReference type="InterPro" id="IPR001304">
    <property type="entry name" value="C-type_lectin-like"/>
</dbReference>
<keyword evidence="3" id="KW-1185">Reference proteome</keyword>
<dbReference type="Gene3D" id="3.10.100.10">
    <property type="entry name" value="Mannose-Binding Protein A, subunit A"/>
    <property type="match status" value="1"/>
</dbReference>
<name>A0AAN8XG35_HALRR</name>